<evidence type="ECO:0000313" key="1">
    <source>
        <dbReference type="EMBL" id="MDV7290489.1"/>
    </source>
</evidence>
<dbReference type="RefSeq" id="WP_242413729.1">
    <property type="nucleotide sequence ID" value="NZ_CP107719.1"/>
</dbReference>
<dbReference type="Proteomes" id="UP001186041">
    <property type="component" value="Unassembled WGS sequence"/>
</dbReference>
<comment type="caution">
    <text evidence="1">The sequence shown here is derived from an EMBL/GenBank/DDBJ whole genome shotgun (WGS) entry which is preliminary data.</text>
</comment>
<reference evidence="1" key="1">
    <citation type="submission" date="2023-10" db="EMBL/GenBank/DDBJ databases">
        <title>Mycolicibacterium fortuitum clinical isolates causing pulmonary infections in humans.</title>
        <authorList>
            <person name="Mejia-Ponce P.M."/>
            <person name="Zenteno-Cuevas R."/>
            <person name="Licona-Cassani C."/>
        </authorList>
    </citation>
    <scope>NUCLEOTIDE SEQUENCE</scope>
    <source>
        <strain evidence="1">M8</strain>
    </source>
</reference>
<organism evidence="1 2">
    <name type="scientific">Mycolicibacterium fortuitum</name>
    <name type="common">Mycobacterium fortuitum</name>
    <dbReference type="NCBI Taxonomy" id="1766"/>
    <lineage>
        <taxon>Bacteria</taxon>
        <taxon>Bacillati</taxon>
        <taxon>Actinomycetota</taxon>
        <taxon>Actinomycetes</taxon>
        <taxon>Mycobacteriales</taxon>
        <taxon>Mycobacteriaceae</taxon>
        <taxon>Mycolicibacterium</taxon>
    </lineage>
</organism>
<dbReference type="EMBL" id="JAWLVV010000006">
    <property type="protein sequence ID" value="MDV7290489.1"/>
    <property type="molecule type" value="Genomic_DNA"/>
</dbReference>
<accession>A0AAE5AC98</accession>
<proteinExistence type="predicted"/>
<gene>
    <name evidence="1" type="ORF">R4485_09970</name>
</gene>
<protein>
    <submittedName>
        <fullName evidence="1">Uncharacterized protein</fullName>
    </submittedName>
</protein>
<sequence length="118" mass="13195">MLMGLGGNMVEDQLSQLGGSTVGDVFLVNIDNPADPAQQLRDIIDSGQAWYSEQRPLPGSTIDLDRILHHEERHSQQWADLGYENMVEQYGQKMVEEWITKQRNPFETNAGASDGGYS</sequence>
<dbReference type="AlphaFoldDB" id="A0AAE5AC98"/>
<evidence type="ECO:0000313" key="2">
    <source>
        <dbReference type="Proteomes" id="UP001186041"/>
    </source>
</evidence>
<name>A0AAE5AC98_MYCFO</name>